<keyword evidence="4 10" id="KW-0812">Transmembrane</keyword>
<feature type="region of interest" description="Disordered" evidence="9">
    <location>
        <begin position="1448"/>
        <end position="1509"/>
    </location>
</feature>
<evidence type="ECO:0000313" key="13">
    <source>
        <dbReference type="EMBL" id="KAI1888139.1"/>
    </source>
</evidence>
<feature type="compositionally biased region" description="Basic and acidic residues" evidence="9">
    <location>
        <begin position="869"/>
        <end position="881"/>
    </location>
</feature>
<dbReference type="OrthoDB" id="10062605at2759"/>
<evidence type="ECO:0000259" key="12">
    <source>
        <dbReference type="Pfam" id="PF14662"/>
    </source>
</evidence>
<feature type="compositionally biased region" description="Polar residues" evidence="9">
    <location>
        <begin position="1040"/>
        <end position="1052"/>
    </location>
</feature>
<feature type="domain" description="KASH5-like coiled-coil" evidence="12">
    <location>
        <begin position="339"/>
        <end position="526"/>
    </location>
</feature>
<evidence type="ECO:0000256" key="5">
    <source>
        <dbReference type="ARBA" id="ARBA00022989"/>
    </source>
</evidence>
<feature type="region of interest" description="Disordered" evidence="9">
    <location>
        <begin position="697"/>
        <end position="1219"/>
    </location>
</feature>
<dbReference type="GO" id="GO:0005789">
    <property type="term" value="C:endoplasmic reticulum membrane"/>
    <property type="evidence" value="ECO:0007669"/>
    <property type="project" value="TreeGrafter"/>
</dbReference>
<feature type="region of interest" description="Disordered" evidence="9">
    <location>
        <begin position="27"/>
        <end position="122"/>
    </location>
</feature>
<feature type="compositionally biased region" description="Basic and acidic residues" evidence="9">
    <location>
        <begin position="747"/>
        <end position="766"/>
    </location>
</feature>
<dbReference type="Pfam" id="PF14658">
    <property type="entry name" value="EF-hand_9"/>
    <property type="match status" value="1"/>
</dbReference>
<keyword evidence="7 10" id="KW-0472">Membrane</keyword>
<dbReference type="Proteomes" id="UP000829720">
    <property type="component" value="Unassembled WGS sequence"/>
</dbReference>
<keyword evidence="6 8" id="KW-0175">Coiled coil</keyword>
<proteinExistence type="predicted"/>
<dbReference type="InterPro" id="IPR008677">
    <property type="entry name" value="MRVI1"/>
</dbReference>
<feature type="compositionally biased region" description="Low complexity" evidence="9">
    <location>
        <begin position="1482"/>
        <end position="1493"/>
    </location>
</feature>
<keyword evidence="5 10" id="KW-1133">Transmembrane helix</keyword>
<feature type="domain" description="Protein KASH5 EF-hand-like" evidence="11">
    <location>
        <begin position="222"/>
        <end position="286"/>
    </location>
</feature>
<dbReference type="PANTHER" id="PTHR15352">
    <property type="entry name" value="LYMPHOID-RESTRICTED MEMBRANE PROTEIN, JAW1"/>
    <property type="match status" value="1"/>
</dbReference>
<evidence type="ECO:0000256" key="3">
    <source>
        <dbReference type="ARBA" id="ARBA00022490"/>
    </source>
</evidence>
<name>A0A8T3CS65_9TELE</name>
<feature type="compositionally biased region" description="Low complexity" evidence="9">
    <location>
        <begin position="78"/>
        <end position="95"/>
    </location>
</feature>
<dbReference type="Pfam" id="PF05781">
    <property type="entry name" value="MRVI1"/>
    <property type="match status" value="1"/>
</dbReference>
<evidence type="ECO:0000256" key="10">
    <source>
        <dbReference type="SAM" id="Phobius"/>
    </source>
</evidence>
<feature type="compositionally biased region" description="Polar residues" evidence="9">
    <location>
        <begin position="38"/>
        <end position="51"/>
    </location>
</feature>
<reference evidence="13" key="1">
    <citation type="submission" date="2021-01" db="EMBL/GenBank/DDBJ databases">
        <authorList>
            <person name="Zahm M."/>
            <person name="Roques C."/>
            <person name="Cabau C."/>
            <person name="Klopp C."/>
            <person name="Donnadieu C."/>
            <person name="Jouanno E."/>
            <person name="Lampietro C."/>
            <person name="Louis A."/>
            <person name="Herpin A."/>
            <person name="Echchiki A."/>
            <person name="Berthelot C."/>
            <person name="Parey E."/>
            <person name="Roest-Crollius H."/>
            <person name="Braasch I."/>
            <person name="Postlethwait J."/>
            <person name="Bobe J."/>
            <person name="Montfort J."/>
            <person name="Bouchez O."/>
            <person name="Begum T."/>
            <person name="Mejri S."/>
            <person name="Adams A."/>
            <person name="Chen W.-J."/>
            <person name="Guiguen Y."/>
        </authorList>
    </citation>
    <scope>NUCLEOTIDE SEQUENCE</scope>
    <source>
        <tissue evidence="13">Blood</tissue>
    </source>
</reference>
<evidence type="ECO:0000256" key="1">
    <source>
        <dbReference type="ARBA" id="ARBA00004167"/>
    </source>
</evidence>
<sequence length="1574" mass="175366">MDVGVIQRRHNPVDSICRKLQTIQRRAQEADSPFQIPRFQSRSYDSPQSGLRGNLEAILKRRAVRRDSESEGSPGMLTPTGSPGPARPSRPASPGNATFTISSTLRETGPRPERAWGRSCSTPAAPTGDRFFSFSHCNTTTRPEGGATGRDHYGSPARSIHSCYNLNFCTSDSSALLDCDQGHPALVVKRLSMGDGALDRTESRKDNLAEVSLICEEDLLDTIFHACDIQRRGKVYVSHIVDYLRHTTSRGSEDSGLEELCNMLDPDHKDVSIDLVTYHAIMKEWIQDCRNQGDDTPEDLLQESVRLRDNLSGRKNTVLNMTSGSLEAFGGEVSRGDLETSDLVYCVADLQFNNQKLHDEVRKLKQAMETMEDINNKLMEENEALKIQAKIGQQLAQKEKLLKEEVEDMKVTLSTAEERHTQAAARIKHMERENHGLITKISSLQEENIKISLEIDDLQKKMIELCDLNADLQVQVHSFDGVLHERESCVQEKSRQIEELKAVIEEYSSVTELLRAEKTKLESQMQLMQPDVAAAGLSLSVAYRLNQTSSGSLQAELALAQGSERLSTSLCFASPLDETLDREVLLLLQGPSPEQMSIQFKTLLSKLDQDFKEDCSRVTSTLTQLMETSSGQDPKREEELQALQAELEQKRKAWSQSLQQLDQYTDSLEKELIKMASNMRRSRTEILHLSVRVQEQENQRQQLQEELEQLRAPPPQGKEASAQTEERQHQQVAEESDGPSLGWEGDCFLKHSWKEEEEQPNAKREEEEQSTYSIEKKEQPNYTREDKEQPNDNREGEEQPTSREEEPGRILDCEEKELRDSRRLEEEQAHSAREEETWSILGCDGQELRDSRGEGEGLKDSGEEEEGVWDSREQNFEEELWRNCPQSQGSPPGESLKSEELEGEDTLEGDLGEHSGPPQVDRLPGCTAPQDPDHHAAAYVPDLPQTQLVDALNLDPLQPCPMSSDPDLAVSPGSLSSEQDLALSSGPPLPSWDPTSLSDHTAPPQGDMVPPTEWVRTCPASACTQGDQRGGGGSPEDTRPSNITEAQDSSLHQLPASAVALDSLQSQPGEGQPFQEAGQVLPVGDRMAGADRQVGGGGSPPSVGGSPLLADGQARTPVDLSEEAKQDAALNASLTDGGVSPLLASQSSRGPKRDPLTLRNKFKRELELSGSMEAIEEQKTQEELCQASEKEDDTPLNSEDTASESTKEDKNSLSPSDKEVETEFHRLSLGFKCDMFTLEKRLRLEERSRDLAEDNLNREVSNCQSLLQMLLPLCEDDNKSMEIIHRLQKNLEILSQSMARVSSRSEMLGAIHQESRVSKAVEVMIQHVENLRRMYTKEHAELMELRETMVQSERSFGSNTDRDDFRNKKASGSQYYKPSSRRVSIAVIPRNAGGALHFEMQPKPSETTETETDKPARRSSWKSAGKNSLQPSLKRFLSSCAWAENDEPSLMKGYEEPDSPPEEEKKEEVKERRKSSLTELGSKITSLLTSSKTQDQTASQPEERRSSVSRSSSRGWWVPVALVVLLAALLAMLASLALQPSVDAAPVGTGDSWMTIQQLLWPYTGLRHNGQPPV</sequence>
<dbReference type="PANTHER" id="PTHR15352:SF3">
    <property type="entry name" value="INOSITOL 1,4,5-TRIPHOSPHATE RECEPTOR ASSOCIATED 2"/>
    <property type="match status" value="1"/>
</dbReference>
<dbReference type="EMBL" id="JAERUA010000017">
    <property type="protein sequence ID" value="KAI1888139.1"/>
    <property type="molecule type" value="Genomic_DNA"/>
</dbReference>
<feature type="compositionally biased region" description="Basic and acidic residues" evidence="9">
    <location>
        <begin position="774"/>
        <end position="836"/>
    </location>
</feature>
<feature type="compositionally biased region" description="Basic and acidic residues" evidence="9">
    <location>
        <begin position="846"/>
        <end position="861"/>
    </location>
</feature>
<feature type="region of interest" description="Disordered" evidence="9">
    <location>
        <begin position="1351"/>
        <end position="1382"/>
    </location>
</feature>
<feature type="transmembrane region" description="Helical" evidence="10">
    <location>
        <begin position="1516"/>
        <end position="1538"/>
    </location>
</feature>
<evidence type="ECO:0008006" key="15">
    <source>
        <dbReference type="Google" id="ProtNLM"/>
    </source>
</evidence>
<gene>
    <name evidence="13" type="ORF">AGOR_G00181960</name>
</gene>
<keyword evidence="14" id="KW-1185">Reference proteome</keyword>
<dbReference type="Pfam" id="PF14662">
    <property type="entry name" value="KASH_CCD"/>
    <property type="match status" value="1"/>
</dbReference>
<evidence type="ECO:0000259" key="11">
    <source>
        <dbReference type="Pfam" id="PF14658"/>
    </source>
</evidence>
<evidence type="ECO:0000256" key="8">
    <source>
        <dbReference type="SAM" id="Coils"/>
    </source>
</evidence>
<feature type="compositionally biased region" description="Basic and acidic residues" evidence="9">
    <location>
        <begin position="1205"/>
        <end position="1219"/>
    </location>
</feature>
<accession>A0A8T3CS65</accession>
<evidence type="ECO:0000313" key="14">
    <source>
        <dbReference type="Proteomes" id="UP000829720"/>
    </source>
</evidence>
<evidence type="ECO:0000256" key="7">
    <source>
        <dbReference type="ARBA" id="ARBA00023136"/>
    </source>
</evidence>
<evidence type="ECO:0000256" key="6">
    <source>
        <dbReference type="ARBA" id="ARBA00023054"/>
    </source>
</evidence>
<comment type="subcellular location">
    <subcellularLocation>
        <location evidence="2">Cytoplasm</location>
    </subcellularLocation>
    <subcellularLocation>
        <location evidence="1">Membrane</location>
        <topology evidence="1">Single-pass membrane protein</topology>
    </subcellularLocation>
</comment>
<protein>
    <recommendedName>
        <fullName evidence="15">Lymphoid-restricted membrane protein</fullName>
    </recommendedName>
</protein>
<dbReference type="InterPro" id="IPR028168">
    <property type="entry name" value="KASH5_CC"/>
</dbReference>
<organism evidence="13 14">
    <name type="scientific">Albula goreensis</name>
    <dbReference type="NCBI Taxonomy" id="1534307"/>
    <lineage>
        <taxon>Eukaryota</taxon>
        <taxon>Metazoa</taxon>
        <taxon>Chordata</taxon>
        <taxon>Craniata</taxon>
        <taxon>Vertebrata</taxon>
        <taxon>Euteleostomi</taxon>
        <taxon>Actinopterygii</taxon>
        <taxon>Neopterygii</taxon>
        <taxon>Teleostei</taxon>
        <taxon>Albuliformes</taxon>
        <taxon>Albulidae</taxon>
        <taxon>Albula</taxon>
    </lineage>
</organism>
<keyword evidence="3" id="KW-0963">Cytoplasm</keyword>
<feature type="region of interest" description="Disordered" evidence="9">
    <location>
        <begin position="1394"/>
        <end position="1427"/>
    </location>
</feature>
<feature type="compositionally biased region" description="Basic and acidic residues" evidence="9">
    <location>
        <begin position="1462"/>
        <end position="1476"/>
    </location>
</feature>
<evidence type="ECO:0000256" key="9">
    <source>
        <dbReference type="SAM" id="MobiDB-lite"/>
    </source>
</evidence>
<feature type="compositionally biased region" description="Polar residues" evidence="9">
    <location>
        <begin position="96"/>
        <end position="106"/>
    </location>
</feature>
<feature type="coiled-coil region" evidence="8">
    <location>
        <begin position="347"/>
        <end position="524"/>
    </location>
</feature>
<evidence type="ECO:0000256" key="4">
    <source>
        <dbReference type="ARBA" id="ARBA00022692"/>
    </source>
</evidence>
<feature type="compositionally biased region" description="Acidic residues" evidence="9">
    <location>
        <begin position="901"/>
        <end position="910"/>
    </location>
</feature>
<comment type="caution">
    <text evidence="13">The sequence shown here is derived from an EMBL/GenBank/DDBJ whole genome shotgun (WGS) entry which is preliminary data.</text>
</comment>
<feature type="compositionally biased region" description="Polar residues" evidence="9">
    <location>
        <begin position="1195"/>
        <end position="1204"/>
    </location>
</feature>
<dbReference type="InterPro" id="IPR039508">
    <property type="entry name" value="KASH5_EF-hand-like_dom"/>
</dbReference>
<evidence type="ECO:0000256" key="2">
    <source>
        <dbReference type="ARBA" id="ARBA00004496"/>
    </source>
</evidence>